<dbReference type="PANTHER" id="PTHR38926">
    <property type="entry name" value="F-BOX DOMAIN CONTAINING PROTEIN, EXPRESSED"/>
    <property type="match status" value="1"/>
</dbReference>
<gene>
    <name evidence="1" type="ORF">SASPL_121192</name>
</gene>
<dbReference type="EMBL" id="PNBA02000007">
    <property type="protein sequence ID" value="KAG6418984.1"/>
    <property type="molecule type" value="Genomic_DNA"/>
</dbReference>
<accession>A0A8X8XTW4</accession>
<dbReference type="Gene3D" id="3.80.10.10">
    <property type="entry name" value="Ribonuclease Inhibitor"/>
    <property type="match status" value="1"/>
</dbReference>
<reference evidence="1" key="1">
    <citation type="submission" date="2018-01" db="EMBL/GenBank/DDBJ databases">
        <authorList>
            <person name="Mao J.F."/>
        </authorList>
    </citation>
    <scope>NUCLEOTIDE SEQUENCE</scope>
    <source>
        <strain evidence="1">Huo1</strain>
        <tissue evidence="1">Leaf</tissue>
    </source>
</reference>
<dbReference type="InterPro" id="IPR032675">
    <property type="entry name" value="LRR_dom_sf"/>
</dbReference>
<name>A0A8X8XTW4_SALSN</name>
<evidence type="ECO:0000313" key="1">
    <source>
        <dbReference type="EMBL" id="KAG6418984.1"/>
    </source>
</evidence>
<dbReference type="Proteomes" id="UP000298416">
    <property type="component" value="Unassembled WGS sequence"/>
</dbReference>
<keyword evidence="2" id="KW-1185">Reference proteome</keyword>
<comment type="caution">
    <text evidence="1">The sequence shown here is derived from an EMBL/GenBank/DDBJ whole genome shotgun (WGS) entry which is preliminary data.</text>
</comment>
<evidence type="ECO:0000313" key="2">
    <source>
        <dbReference type="Proteomes" id="UP000298416"/>
    </source>
</evidence>
<dbReference type="SUPFAM" id="SSF52047">
    <property type="entry name" value="RNI-like"/>
    <property type="match status" value="1"/>
</dbReference>
<dbReference type="AlphaFoldDB" id="A0A8X8XTW4"/>
<reference evidence="1" key="2">
    <citation type="submission" date="2020-08" db="EMBL/GenBank/DDBJ databases">
        <title>Plant Genome Project.</title>
        <authorList>
            <person name="Zhang R.-G."/>
        </authorList>
    </citation>
    <scope>NUCLEOTIDE SEQUENCE</scope>
    <source>
        <strain evidence="1">Huo1</strain>
        <tissue evidence="1">Leaf</tissue>
    </source>
</reference>
<protein>
    <submittedName>
        <fullName evidence="1">Uncharacterized protein</fullName>
    </submittedName>
</protein>
<dbReference type="PANTHER" id="PTHR38926:SF82">
    <property type="entry name" value="F-BOX DOMAIN-CONTAINING PROTEIN"/>
    <property type="match status" value="1"/>
</dbReference>
<sequence>MSTTQRFDQLFSLYHSFPLENNPHIHPDSPPGSIPLNPPPPFHTSINPGSSPGPHIRLHTRKFDGSDPAGLYSIDEYFDFYAIPHHERMRLVSICMEGQASKWLSWMRRSNALLQSKILTPTVFAVLPPPWIELPADGVFNDTYNVMCRRATDRSQGQLVDLTIQYFGDDALMDYIADRLPITYVYNGLVDRYIQNLYAIAISKSMPNLHHLQVFAHWMRNEGLELILSGCTHLKSLDIRRCFDLDLEGDLGKDVVNK</sequence>
<proteinExistence type="predicted"/>
<organism evidence="1">
    <name type="scientific">Salvia splendens</name>
    <name type="common">Scarlet sage</name>
    <dbReference type="NCBI Taxonomy" id="180675"/>
    <lineage>
        <taxon>Eukaryota</taxon>
        <taxon>Viridiplantae</taxon>
        <taxon>Streptophyta</taxon>
        <taxon>Embryophyta</taxon>
        <taxon>Tracheophyta</taxon>
        <taxon>Spermatophyta</taxon>
        <taxon>Magnoliopsida</taxon>
        <taxon>eudicotyledons</taxon>
        <taxon>Gunneridae</taxon>
        <taxon>Pentapetalae</taxon>
        <taxon>asterids</taxon>
        <taxon>lamiids</taxon>
        <taxon>Lamiales</taxon>
        <taxon>Lamiaceae</taxon>
        <taxon>Nepetoideae</taxon>
        <taxon>Mentheae</taxon>
        <taxon>Salviinae</taxon>
        <taxon>Salvia</taxon>
        <taxon>Salvia subgen. Calosphace</taxon>
        <taxon>core Calosphace</taxon>
    </lineage>
</organism>